<gene>
    <name evidence="7" type="ORF">AB1471_03195</name>
</gene>
<dbReference type="Proteomes" id="UP001556040">
    <property type="component" value="Unassembled WGS sequence"/>
</dbReference>
<comment type="caution">
    <text evidence="7">The sequence shown here is derived from an EMBL/GenBank/DDBJ whole genome shotgun (WGS) entry which is preliminary data.</text>
</comment>
<evidence type="ECO:0000256" key="5">
    <source>
        <dbReference type="ARBA" id="ARBA00023136"/>
    </source>
</evidence>
<dbReference type="InterPro" id="IPR050833">
    <property type="entry name" value="Poly_Biosynth_Transport"/>
</dbReference>
<evidence type="ECO:0000256" key="2">
    <source>
        <dbReference type="ARBA" id="ARBA00022475"/>
    </source>
</evidence>
<feature type="transmembrane region" description="Helical" evidence="6">
    <location>
        <begin position="116"/>
        <end position="135"/>
    </location>
</feature>
<dbReference type="PANTHER" id="PTHR30250:SF28">
    <property type="entry name" value="POLYSACCHARIDE BIOSYNTHESIS PROTEIN"/>
    <property type="match status" value="1"/>
</dbReference>
<feature type="transmembrane region" description="Helical" evidence="6">
    <location>
        <begin position="449"/>
        <end position="467"/>
    </location>
</feature>
<proteinExistence type="predicted"/>
<feature type="transmembrane region" description="Helical" evidence="6">
    <location>
        <begin position="333"/>
        <end position="357"/>
    </location>
</feature>
<feature type="transmembrane region" description="Helical" evidence="6">
    <location>
        <begin position="220"/>
        <end position="244"/>
    </location>
</feature>
<sequence length="478" mass="53332">MSKTKNSFSKNVLTVLTGTTFAQALPIIASPIITRLYTPEEFGEFGLFIAVLAVLSVIVCLRYDLAIALPNDDRKAVNVLALSVTSAAIFSSVLLVLAFIINMTSIIPEINPDLTTVIWILPFAVLLTGIFQSLLNWSIRTEKFKVIATTQIHRSTTIVSGQISTGFFMNSSLTLMLSQLVGQLIAVISILKSSLVDILKHKEHIKKKVMKEQLFKYKKFPVFNSWSSLLNAGSVQLPLFMLAFFFNPVIVGFYTLAHRVLAAPISIIGTAIAQPYLQKATEKNRENKLGEFSLQIFKVLLSIGLVPIILISIIAPELFATIFGATWSKAGVYVQLISIWLLFVFIVSPLSHIFTILELQKESLNFNIVLFLSRIAVLTIGGLTGNDVITIGLFGITGAILYFLQLLWLLRKTGVKISLTVKSLWNEFLFGIPFIIILIVSKIFINTDLFIFVITLIILFLFVLIRFKKFYLNLLKTK</sequence>
<feature type="transmembrane region" description="Helical" evidence="6">
    <location>
        <begin position="299"/>
        <end position="327"/>
    </location>
</feature>
<keyword evidence="4 6" id="KW-1133">Transmembrane helix</keyword>
<keyword evidence="3 6" id="KW-0812">Transmembrane</keyword>
<evidence type="ECO:0000313" key="7">
    <source>
        <dbReference type="EMBL" id="MEW9500804.1"/>
    </source>
</evidence>
<comment type="subcellular location">
    <subcellularLocation>
        <location evidence="1">Cell membrane</location>
        <topology evidence="1">Multi-pass membrane protein</topology>
    </subcellularLocation>
</comment>
<feature type="transmembrane region" description="Helical" evidence="6">
    <location>
        <begin position="256"/>
        <end position="278"/>
    </location>
</feature>
<dbReference type="Pfam" id="PF13440">
    <property type="entry name" value="Polysacc_synt_3"/>
    <property type="match status" value="1"/>
</dbReference>
<feature type="transmembrane region" description="Helical" evidence="6">
    <location>
        <begin position="389"/>
        <end position="411"/>
    </location>
</feature>
<evidence type="ECO:0000313" key="8">
    <source>
        <dbReference type="Proteomes" id="UP001556040"/>
    </source>
</evidence>
<dbReference type="RefSeq" id="WP_367778155.1">
    <property type="nucleotide sequence ID" value="NZ_JBFMIA010000002.1"/>
</dbReference>
<keyword evidence="2" id="KW-1003">Cell membrane</keyword>
<organism evidence="7 8">
    <name type="scientific">Jeotgalibacillus marinus</name>
    <dbReference type="NCBI Taxonomy" id="86667"/>
    <lineage>
        <taxon>Bacteria</taxon>
        <taxon>Bacillati</taxon>
        <taxon>Bacillota</taxon>
        <taxon>Bacilli</taxon>
        <taxon>Bacillales</taxon>
        <taxon>Caryophanaceae</taxon>
        <taxon>Jeotgalibacillus</taxon>
    </lineage>
</organism>
<dbReference type="PANTHER" id="PTHR30250">
    <property type="entry name" value="PST FAMILY PREDICTED COLANIC ACID TRANSPORTER"/>
    <property type="match status" value="1"/>
</dbReference>
<feature type="transmembrane region" description="Helical" evidence="6">
    <location>
        <begin position="423"/>
        <end position="443"/>
    </location>
</feature>
<feature type="transmembrane region" description="Helical" evidence="6">
    <location>
        <begin position="12"/>
        <end position="33"/>
    </location>
</feature>
<feature type="transmembrane region" description="Helical" evidence="6">
    <location>
        <begin position="45"/>
        <end position="65"/>
    </location>
</feature>
<keyword evidence="5 6" id="KW-0472">Membrane</keyword>
<evidence type="ECO:0000256" key="3">
    <source>
        <dbReference type="ARBA" id="ARBA00022692"/>
    </source>
</evidence>
<reference evidence="7 8" key="1">
    <citation type="journal article" date="1979" name="Int. J. Syst. Evol. Microbiol.">
        <title>Bacillus globisporus subsp. marinus subsp. nov.</title>
        <authorList>
            <person name="Liu H."/>
        </authorList>
    </citation>
    <scope>NUCLEOTIDE SEQUENCE [LARGE SCALE GENOMIC DNA]</scope>
    <source>
        <strain evidence="7 8">DSM 1297</strain>
    </source>
</reference>
<keyword evidence="8" id="KW-1185">Reference proteome</keyword>
<feature type="transmembrane region" description="Helical" evidence="6">
    <location>
        <begin position="364"/>
        <end position="383"/>
    </location>
</feature>
<feature type="transmembrane region" description="Helical" evidence="6">
    <location>
        <begin position="77"/>
        <end position="101"/>
    </location>
</feature>
<evidence type="ECO:0000256" key="6">
    <source>
        <dbReference type="SAM" id="Phobius"/>
    </source>
</evidence>
<dbReference type="EMBL" id="JBFMIA010000002">
    <property type="protein sequence ID" value="MEW9500804.1"/>
    <property type="molecule type" value="Genomic_DNA"/>
</dbReference>
<evidence type="ECO:0000256" key="4">
    <source>
        <dbReference type="ARBA" id="ARBA00022989"/>
    </source>
</evidence>
<protein>
    <submittedName>
        <fullName evidence="7">Lipopolysaccharide biosynthesis protein</fullName>
    </submittedName>
</protein>
<name>A0ABV3Q0D6_9BACL</name>
<evidence type="ECO:0000256" key="1">
    <source>
        <dbReference type="ARBA" id="ARBA00004651"/>
    </source>
</evidence>
<accession>A0ABV3Q0D6</accession>